<dbReference type="STRING" id="645991.Sgly_3237"/>
<dbReference type="SUPFAM" id="SSF54913">
    <property type="entry name" value="GlnB-like"/>
    <property type="match status" value="1"/>
</dbReference>
<accession>F0T273</accession>
<dbReference type="AlphaFoldDB" id="F0T273"/>
<dbReference type="SMART" id="SM00938">
    <property type="entry name" value="P-II"/>
    <property type="match status" value="1"/>
</dbReference>
<dbReference type="PROSITE" id="PS51343">
    <property type="entry name" value="PII_GLNB_DOM"/>
    <property type="match status" value="1"/>
</dbReference>
<organism evidence="1 2">
    <name type="scientific">Syntrophobotulus glycolicus (strain DSM 8271 / FlGlyR)</name>
    <dbReference type="NCBI Taxonomy" id="645991"/>
    <lineage>
        <taxon>Bacteria</taxon>
        <taxon>Bacillati</taxon>
        <taxon>Bacillota</taxon>
        <taxon>Clostridia</taxon>
        <taxon>Eubacteriales</taxon>
        <taxon>Desulfitobacteriaceae</taxon>
        <taxon>Syntrophobotulus</taxon>
    </lineage>
</organism>
<dbReference type="eggNOG" id="COG0347">
    <property type="taxonomic scope" value="Bacteria"/>
</dbReference>
<dbReference type="Gene3D" id="3.30.70.120">
    <property type="match status" value="1"/>
</dbReference>
<dbReference type="InterPro" id="IPR015867">
    <property type="entry name" value="N-reg_PII/ATP_PRibTrfase_C"/>
</dbReference>
<dbReference type="InterPro" id="IPR002187">
    <property type="entry name" value="N-reg_PII"/>
</dbReference>
<dbReference type="GO" id="GO:0030234">
    <property type="term" value="F:enzyme regulator activity"/>
    <property type="evidence" value="ECO:0007669"/>
    <property type="project" value="InterPro"/>
</dbReference>
<dbReference type="Pfam" id="PF00543">
    <property type="entry name" value="P-II"/>
    <property type="match status" value="1"/>
</dbReference>
<evidence type="ECO:0008006" key="3">
    <source>
        <dbReference type="Google" id="ProtNLM"/>
    </source>
</evidence>
<reference evidence="2" key="2">
    <citation type="submission" date="2011-02" db="EMBL/GenBank/DDBJ databases">
        <title>The complete genome of Syntrophobotulus glycolicus DSM 8271.</title>
        <authorList>
            <person name="Lucas S."/>
            <person name="Copeland A."/>
            <person name="Lapidus A."/>
            <person name="Bruce D."/>
            <person name="Goodwin L."/>
            <person name="Pitluck S."/>
            <person name="Kyrpides N."/>
            <person name="Mavromatis K."/>
            <person name="Pagani I."/>
            <person name="Ivanova N."/>
            <person name="Mikhailova N."/>
            <person name="Chertkov O."/>
            <person name="Held B."/>
            <person name="Detter J.C."/>
            <person name="Tapia R."/>
            <person name="Han C."/>
            <person name="Land M."/>
            <person name="Hauser L."/>
            <person name="Markowitz V."/>
            <person name="Cheng J.-F."/>
            <person name="Hugenholtz P."/>
            <person name="Woyke T."/>
            <person name="Wu D."/>
            <person name="Spring S."/>
            <person name="Schroeder M."/>
            <person name="Brambilla E."/>
            <person name="Klenk H.-P."/>
            <person name="Eisen J.A."/>
        </authorList>
    </citation>
    <scope>NUCLEOTIDE SEQUENCE [LARGE SCALE GENOMIC DNA]</scope>
    <source>
        <strain evidence="2">DSM 8271 / FlGlyR</strain>
    </source>
</reference>
<dbReference type="InterPro" id="IPR011322">
    <property type="entry name" value="N-reg_PII-like_a/b"/>
</dbReference>
<proteinExistence type="predicted"/>
<evidence type="ECO:0000313" key="2">
    <source>
        <dbReference type="Proteomes" id="UP000007488"/>
    </source>
</evidence>
<evidence type="ECO:0000313" key="1">
    <source>
        <dbReference type="EMBL" id="ADY57501.1"/>
    </source>
</evidence>
<name>F0T273_SYNGF</name>
<dbReference type="EMBL" id="CP002547">
    <property type="protein sequence ID" value="ADY57501.1"/>
    <property type="molecule type" value="Genomic_DNA"/>
</dbReference>
<dbReference type="RefSeq" id="WP_013626226.1">
    <property type="nucleotide sequence ID" value="NC_015172.1"/>
</dbReference>
<dbReference type="GO" id="GO:0006808">
    <property type="term" value="P:regulation of nitrogen utilization"/>
    <property type="evidence" value="ECO:0007669"/>
    <property type="project" value="InterPro"/>
</dbReference>
<protein>
    <recommendedName>
        <fullName evidence="3">Nitrogen regulatory protein P-II</fullName>
    </recommendedName>
</protein>
<dbReference type="HOGENOM" id="CLU_159089_0_0_9"/>
<dbReference type="Proteomes" id="UP000007488">
    <property type="component" value="Chromosome"/>
</dbReference>
<reference evidence="1 2" key="1">
    <citation type="journal article" date="2011" name="Stand. Genomic Sci.">
        <title>Complete genome sequence of Syntrophobotulus glycolicus type strain (FlGlyR).</title>
        <authorList>
            <person name="Han C."/>
            <person name="Mwirichia R."/>
            <person name="Chertkov O."/>
            <person name="Held B."/>
            <person name="Lapidus A."/>
            <person name="Nolan M."/>
            <person name="Lucas S."/>
            <person name="Hammon N."/>
            <person name="Deshpande S."/>
            <person name="Cheng J.F."/>
            <person name="Tapia R."/>
            <person name="Goodwin L."/>
            <person name="Pitluck S."/>
            <person name="Huntemann M."/>
            <person name="Liolios K."/>
            <person name="Ivanova N."/>
            <person name="Pagani I."/>
            <person name="Mavromatis K."/>
            <person name="Ovchinikova G."/>
            <person name="Pati A."/>
            <person name="Chen A."/>
            <person name="Palaniappan K."/>
            <person name="Land M."/>
            <person name="Hauser L."/>
            <person name="Brambilla E.M."/>
            <person name="Rohde M."/>
            <person name="Spring S."/>
            <person name="Sikorski J."/>
            <person name="Goker M."/>
            <person name="Woyke T."/>
            <person name="Bristow J."/>
            <person name="Eisen J.A."/>
            <person name="Markowitz V."/>
            <person name="Hugenholtz P."/>
            <person name="Kyrpides N.C."/>
            <person name="Klenk H.P."/>
            <person name="Detter J.C."/>
        </authorList>
    </citation>
    <scope>NUCLEOTIDE SEQUENCE [LARGE SCALE GENOMIC DNA]</scope>
    <source>
        <strain evidence="2">DSM 8271 / FlGlyR</strain>
    </source>
</reference>
<dbReference type="KEGG" id="sgy:Sgly_3237"/>
<gene>
    <name evidence="1" type="ordered locus">Sgly_3237</name>
</gene>
<keyword evidence="2" id="KW-1185">Reference proteome</keyword>
<sequence>MKEIVSPIMIEGGLAVESEDYKLIVTIVNKGKGEKVADIAHQAGAQGGTVLYGRGTAVRLLLGISIEPEKEIFLTLIQKENAQAVLDAIVKKMNLNEPHKGIAFMLSLDQVTGINKGE</sequence>